<evidence type="ECO:0000313" key="1">
    <source>
        <dbReference type="EnsemblProtists" id="HpaP803533"/>
    </source>
</evidence>
<dbReference type="AlphaFoldDB" id="M4BB71"/>
<dbReference type="EMBL" id="JH598083">
    <property type="status" value="NOT_ANNOTATED_CDS"/>
    <property type="molecule type" value="Genomic_DNA"/>
</dbReference>
<dbReference type="VEuPathDB" id="FungiDB:HpaG803533"/>
<name>M4BB71_HYAAE</name>
<organism evidence="1 2">
    <name type="scientific">Hyaloperonospora arabidopsidis (strain Emoy2)</name>
    <name type="common">Downy mildew agent</name>
    <name type="synonym">Peronospora arabidopsidis</name>
    <dbReference type="NCBI Taxonomy" id="559515"/>
    <lineage>
        <taxon>Eukaryota</taxon>
        <taxon>Sar</taxon>
        <taxon>Stramenopiles</taxon>
        <taxon>Oomycota</taxon>
        <taxon>Peronosporomycetes</taxon>
        <taxon>Peronosporales</taxon>
        <taxon>Peronosporaceae</taxon>
        <taxon>Hyaloperonospora</taxon>
    </lineage>
</organism>
<dbReference type="HOGENOM" id="CLU_1036062_0_0_1"/>
<dbReference type="InParanoid" id="M4BB71"/>
<reference evidence="1" key="2">
    <citation type="submission" date="2015-06" db="UniProtKB">
        <authorList>
            <consortium name="EnsemblProtists"/>
        </authorList>
    </citation>
    <scope>IDENTIFICATION</scope>
    <source>
        <strain evidence="1">Emoy2</strain>
    </source>
</reference>
<keyword evidence="2" id="KW-1185">Reference proteome</keyword>
<proteinExistence type="predicted"/>
<accession>M4BB71</accession>
<evidence type="ECO:0000313" key="2">
    <source>
        <dbReference type="Proteomes" id="UP000011713"/>
    </source>
</evidence>
<reference evidence="2" key="1">
    <citation type="journal article" date="2010" name="Science">
        <title>Signatures of adaptation to obligate biotrophy in the Hyaloperonospora arabidopsidis genome.</title>
        <authorList>
            <person name="Baxter L."/>
            <person name="Tripathy S."/>
            <person name="Ishaque N."/>
            <person name="Boot N."/>
            <person name="Cabral A."/>
            <person name="Kemen E."/>
            <person name="Thines M."/>
            <person name="Ah-Fong A."/>
            <person name="Anderson R."/>
            <person name="Badejoko W."/>
            <person name="Bittner-Eddy P."/>
            <person name="Boore J.L."/>
            <person name="Chibucos M.C."/>
            <person name="Coates M."/>
            <person name="Dehal P."/>
            <person name="Delehaunty K."/>
            <person name="Dong S."/>
            <person name="Downton P."/>
            <person name="Dumas B."/>
            <person name="Fabro G."/>
            <person name="Fronick C."/>
            <person name="Fuerstenberg S.I."/>
            <person name="Fulton L."/>
            <person name="Gaulin E."/>
            <person name="Govers F."/>
            <person name="Hughes L."/>
            <person name="Humphray S."/>
            <person name="Jiang R.H."/>
            <person name="Judelson H."/>
            <person name="Kamoun S."/>
            <person name="Kyung K."/>
            <person name="Meijer H."/>
            <person name="Minx P."/>
            <person name="Morris P."/>
            <person name="Nelson J."/>
            <person name="Phuntumart V."/>
            <person name="Qutob D."/>
            <person name="Rehmany A."/>
            <person name="Rougon-Cardoso A."/>
            <person name="Ryden P."/>
            <person name="Torto-Alalibo T."/>
            <person name="Studholme D."/>
            <person name="Wang Y."/>
            <person name="Win J."/>
            <person name="Wood J."/>
            <person name="Clifton S.W."/>
            <person name="Rogers J."/>
            <person name="Van den Ackerveken G."/>
            <person name="Jones J.D."/>
            <person name="McDowell J.M."/>
            <person name="Beynon J."/>
            <person name="Tyler B.M."/>
        </authorList>
    </citation>
    <scope>NUCLEOTIDE SEQUENCE [LARGE SCALE GENOMIC DNA]</scope>
    <source>
        <strain evidence="2">Emoy2</strain>
    </source>
</reference>
<sequence>MCQKRQRARGAFRGDSRRHPHEDFANKLLGKLVLIRKTFDRWLSVKTSPADVCNMLLVAEATSTNTVSSRRARRVKRSLNPWKLPLWIHYAGLFRAKYFAYRDVDVVKKLASETDLIGLPALLLSLRRVRGMKNFADALQRAFVEVYPSTLETMSEIWLPADVNIYDVYHMLPVPATPKSSNSRISLVRLFPLLNRLKQWLAYVDRYADKISSYPDAKLSELDMEMEEGVVYKVDDFFDWIQRFPGEEEHSDYWQSCQFQSTRMPSVSS</sequence>
<evidence type="ECO:0008006" key="3">
    <source>
        <dbReference type="Google" id="ProtNLM"/>
    </source>
</evidence>
<dbReference type="Proteomes" id="UP000011713">
    <property type="component" value="Unassembled WGS sequence"/>
</dbReference>
<dbReference type="EnsemblProtists" id="HpaT803533">
    <property type="protein sequence ID" value="HpaP803533"/>
    <property type="gene ID" value="HpaG803533"/>
</dbReference>
<protein>
    <recommendedName>
        <fullName evidence="3">RxLR effector candidate protein</fullName>
    </recommendedName>
</protein>